<proteinExistence type="predicted"/>
<dbReference type="EMBL" id="BMAW01102779">
    <property type="protein sequence ID" value="GFT05913.1"/>
    <property type="molecule type" value="Genomic_DNA"/>
</dbReference>
<feature type="region of interest" description="Disordered" evidence="1">
    <location>
        <begin position="1"/>
        <end position="37"/>
    </location>
</feature>
<evidence type="ECO:0000256" key="1">
    <source>
        <dbReference type="SAM" id="MobiDB-lite"/>
    </source>
</evidence>
<evidence type="ECO:0000313" key="2">
    <source>
        <dbReference type="EMBL" id="GFT05913.1"/>
    </source>
</evidence>
<dbReference type="AlphaFoldDB" id="A0A8X6TED9"/>
<sequence>MLKNGVERKDSFRKDSSEKSEKKKLQRNSKQMHKEDLSLRFQEPAVVTLMRRQFMDESSHIDLLVERMGLFRRFGSRGWGRLR</sequence>
<keyword evidence="4" id="KW-1185">Reference proteome</keyword>
<comment type="caution">
    <text evidence="2">The sequence shown here is derived from an EMBL/GenBank/DDBJ whole genome shotgun (WGS) entry which is preliminary data.</text>
</comment>
<name>A0A8X6TED9_NEPPI</name>
<reference evidence="2" key="1">
    <citation type="submission" date="2020-08" db="EMBL/GenBank/DDBJ databases">
        <title>Multicomponent nature underlies the extraordinary mechanical properties of spider dragline silk.</title>
        <authorList>
            <person name="Kono N."/>
            <person name="Nakamura H."/>
            <person name="Mori M."/>
            <person name="Yoshida Y."/>
            <person name="Ohtoshi R."/>
            <person name="Malay A.D."/>
            <person name="Moran D.A.P."/>
            <person name="Tomita M."/>
            <person name="Numata K."/>
            <person name="Arakawa K."/>
        </authorList>
    </citation>
    <scope>NUCLEOTIDE SEQUENCE</scope>
</reference>
<evidence type="ECO:0000313" key="3">
    <source>
        <dbReference type="EMBL" id="GFT94258.1"/>
    </source>
</evidence>
<gene>
    <name evidence="2" type="ORF">NPIL_185491</name>
    <name evidence="3" type="ORF">NPIL_573201</name>
</gene>
<feature type="compositionally biased region" description="Basic and acidic residues" evidence="1">
    <location>
        <begin position="1"/>
        <end position="23"/>
    </location>
</feature>
<accession>A0A8X6TED9</accession>
<dbReference type="EMBL" id="BMAW01025844">
    <property type="protein sequence ID" value="GFT94258.1"/>
    <property type="molecule type" value="Genomic_DNA"/>
</dbReference>
<organism evidence="2 4">
    <name type="scientific">Nephila pilipes</name>
    <name type="common">Giant wood spider</name>
    <name type="synonym">Nephila maculata</name>
    <dbReference type="NCBI Taxonomy" id="299642"/>
    <lineage>
        <taxon>Eukaryota</taxon>
        <taxon>Metazoa</taxon>
        <taxon>Ecdysozoa</taxon>
        <taxon>Arthropoda</taxon>
        <taxon>Chelicerata</taxon>
        <taxon>Arachnida</taxon>
        <taxon>Araneae</taxon>
        <taxon>Araneomorphae</taxon>
        <taxon>Entelegynae</taxon>
        <taxon>Araneoidea</taxon>
        <taxon>Nephilidae</taxon>
        <taxon>Nephila</taxon>
    </lineage>
</organism>
<evidence type="ECO:0000313" key="4">
    <source>
        <dbReference type="Proteomes" id="UP000887013"/>
    </source>
</evidence>
<protein>
    <submittedName>
        <fullName evidence="2">Uncharacterized protein</fullName>
    </submittedName>
</protein>
<dbReference type="Proteomes" id="UP000887013">
    <property type="component" value="Unassembled WGS sequence"/>
</dbReference>